<evidence type="ECO:0000256" key="8">
    <source>
        <dbReference type="SAM" id="Phobius"/>
    </source>
</evidence>
<dbReference type="PANTHER" id="PTHR30250">
    <property type="entry name" value="PST FAMILY PREDICTED COLANIC ACID TRANSPORTER"/>
    <property type="match status" value="1"/>
</dbReference>
<proteinExistence type="inferred from homology"/>
<comment type="subcellular location">
    <subcellularLocation>
        <location evidence="1">Cell membrane</location>
        <topology evidence="1">Multi-pass membrane protein</topology>
    </subcellularLocation>
</comment>
<feature type="transmembrane region" description="Helical" evidence="8">
    <location>
        <begin position="431"/>
        <end position="448"/>
    </location>
</feature>
<sequence>MGLLPQTSAEDSSEPGSAGLGATAARGAAWSGVSTVVLRLGSVVVGVVLARILTPGQFGVYAVALTVQGILMTVADLGLSSEIIRSEEPDRIAPTVATFGLISGTSLTVAAVALSGRLATLLGDHEAAGAIAVLSLTLLLAGVSLVPYGLMLRRFQQRELFIISLVDLIVSTVVTFALIAAGLGVLSLAIGRVAAQAVSSTLQFVATRMRPRLGLDRARWRAVLAFSLPVAGANLFTWILLNVDNVVIARLAGATALGFYVLGFNIANWPMSALSQMVRSIALPYTSRVADSARALPMLTAVIWSMALPAGVTLAALAGPLVHVIYGARWAPSVPVLAALGMYGSLRVLFDLFSGYLYALGRSRPVLWLQILTIVVLTAGMIVMTSRHGIVGAAWVHVGASAVCILPGYLAIIRSTGVSLVALLRACLRPTLATVPACLVALTASHLITRPLLALLVGGVGAVAVYLVGMGRWLLARTAQIRGPGPSQAP</sequence>
<keyword evidence="4 8" id="KW-0812">Transmembrane</keyword>
<feature type="compositionally biased region" description="Polar residues" evidence="7">
    <location>
        <begin position="1"/>
        <end position="10"/>
    </location>
</feature>
<accession>A0A344UTT4</accession>
<dbReference type="InterPro" id="IPR050833">
    <property type="entry name" value="Poly_Biosynth_Transport"/>
</dbReference>
<evidence type="ECO:0000256" key="5">
    <source>
        <dbReference type="ARBA" id="ARBA00022989"/>
    </source>
</evidence>
<feature type="transmembrane region" description="Helical" evidence="8">
    <location>
        <begin position="301"/>
        <end position="326"/>
    </location>
</feature>
<feature type="transmembrane region" description="Helical" evidence="8">
    <location>
        <begin position="36"/>
        <end position="54"/>
    </location>
</feature>
<evidence type="ECO:0000256" key="3">
    <source>
        <dbReference type="ARBA" id="ARBA00022475"/>
    </source>
</evidence>
<dbReference type="EMBL" id="CP025198">
    <property type="protein sequence ID" value="AXE38682.1"/>
    <property type="molecule type" value="Genomic_DNA"/>
</dbReference>
<feature type="transmembrane region" description="Helical" evidence="8">
    <location>
        <begin position="390"/>
        <end position="410"/>
    </location>
</feature>
<dbReference type="AlphaFoldDB" id="A0A344UTT4"/>
<feature type="transmembrane region" description="Helical" evidence="8">
    <location>
        <begin position="338"/>
        <end position="359"/>
    </location>
</feature>
<evidence type="ECO:0000256" key="1">
    <source>
        <dbReference type="ARBA" id="ARBA00004651"/>
    </source>
</evidence>
<feature type="transmembrane region" description="Helical" evidence="8">
    <location>
        <begin position="160"/>
        <end position="183"/>
    </location>
</feature>
<dbReference type="Proteomes" id="UP000251995">
    <property type="component" value="Chromosome"/>
</dbReference>
<dbReference type="Pfam" id="PF13440">
    <property type="entry name" value="Polysacc_synt_3"/>
    <property type="match status" value="1"/>
</dbReference>
<feature type="transmembrane region" description="Helical" evidence="8">
    <location>
        <begin position="218"/>
        <end position="241"/>
    </location>
</feature>
<feature type="transmembrane region" description="Helical" evidence="8">
    <location>
        <begin position="366"/>
        <end position="384"/>
    </location>
</feature>
<gene>
    <name evidence="9" type="primary">tuaB_1</name>
    <name evidence="9" type="ORF">JS278_01518</name>
</gene>
<dbReference type="KEGG" id="acij:JS278_01518"/>
<feature type="region of interest" description="Disordered" evidence="7">
    <location>
        <begin position="1"/>
        <end position="20"/>
    </location>
</feature>
<dbReference type="PANTHER" id="PTHR30250:SF10">
    <property type="entry name" value="LIPOPOLYSACCHARIDE BIOSYNTHESIS PROTEIN WZXC"/>
    <property type="match status" value="1"/>
</dbReference>
<feature type="transmembrane region" description="Helical" evidence="8">
    <location>
        <begin position="60"/>
        <end position="80"/>
    </location>
</feature>
<protein>
    <submittedName>
        <fullName evidence="9">Teichuronic acid biosynthesis protein TuaB</fullName>
    </submittedName>
</protein>
<dbReference type="CDD" id="cd13127">
    <property type="entry name" value="MATE_tuaB_like"/>
    <property type="match status" value="1"/>
</dbReference>
<keyword evidence="10" id="KW-1185">Reference proteome</keyword>
<evidence type="ECO:0000313" key="10">
    <source>
        <dbReference type="Proteomes" id="UP000251995"/>
    </source>
</evidence>
<comment type="similarity">
    <text evidence="2">Belongs to the polysaccharide synthase family.</text>
</comment>
<evidence type="ECO:0000256" key="4">
    <source>
        <dbReference type="ARBA" id="ARBA00022692"/>
    </source>
</evidence>
<dbReference type="RefSeq" id="WP_181833850.1">
    <property type="nucleotide sequence ID" value="NZ_CP025198.1"/>
</dbReference>
<keyword evidence="6 8" id="KW-0472">Membrane</keyword>
<keyword evidence="5 8" id="KW-1133">Transmembrane helix</keyword>
<evidence type="ECO:0000256" key="7">
    <source>
        <dbReference type="SAM" id="MobiDB-lite"/>
    </source>
</evidence>
<feature type="transmembrane region" description="Helical" evidence="8">
    <location>
        <begin position="92"/>
        <end position="115"/>
    </location>
</feature>
<reference evidence="9 10" key="1">
    <citation type="submission" date="2017-12" db="EMBL/GenBank/DDBJ databases">
        <title>The whole genome sequence of the Acidipropionibacterium virtanenii sp. nov. type strain JS278.</title>
        <authorList>
            <person name="Laine P."/>
            <person name="Deptula P."/>
            <person name="Varmanen P."/>
            <person name="Auvinen P."/>
        </authorList>
    </citation>
    <scope>NUCLEOTIDE SEQUENCE [LARGE SCALE GENOMIC DNA]</scope>
    <source>
        <strain evidence="9 10">JS278</strain>
    </source>
</reference>
<organism evidence="9 10">
    <name type="scientific">Acidipropionibacterium virtanenii</name>
    <dbReference type="NCBI Taxonomy" id="2057246"/>
    <lineage>
        <taxon>Bacteria</taxon>
        <taxon>Bacillati</taxon>
        <taxon>Actinomycetota</taxon>
        <taxon>Actinomycetes</taxon>
        <taxon>Propionibacteriales</taxon>
        <taxon>Propionibacteriaceae</taxon>
        <taxon>Acidipropionibacterium</taxon>
    </lineage>
</organism>
<keyword evidence="3" id="KW-1003">Cell membrane</keyword>
<feature type="transmembrane region" description="Helical" evidence="8">
    <location>
        <begin position="127"/>
        <end position="148"/>
    </location>
</feature>
<evidence type="ECO:0000256" key="6">
    <source>
        <dbReference type="ARBA" id="ARBA00023136"/>
    </source>
</evidence>
<name>A0A344UTT4_9ACTN</name>
<evidence type="ECO:0000313" key="9">
    <source>
        <dbReference type="EMBL" id="AXE38682.1"/>
    </source>
</evidence>
<feature type="transmembrane region" description="Helical" evidence="8">
    <location>
        <begin position="454"/>
        <end position="475"/>
    </location>
</feature>
<dbReference type="GO" id="GO:0005886">
    <property type="term" value="C:plasma membrane"/>
    <property type="evidence" value="ECO:0007669"/>
    <property type="project" value="UniProtKB-SubCell"/>
</dbReference>
<feature type="transmembrane region" description="Helical" evidence="8">
    <location>
        <begin position="247"/>
        <end position="267"/>
    </location>
</feature>
<evidence type="ECO:0000256" key="2">
    <source>
        <dbReference type="ARBA" id="ARBA00007430"/>
    </source>
</evidence>